<feature type="domain" description="GS catalytic" evidence="6">
    <location>
        <begin position="143"/>
        <end position="472"/>
    </location>
</feature>
<dbReference type="Gene3D" id="3.30.590.10">
    <property type="entry name" value="Glutamine synthetase/guanido kinase, catalytic domain"/>
    <property type="match status" value="1"/>
</dbReference>
<evidence type="ECO:0000256" key="4">
    <source>
        <dbReference type="RuleBase" id="RU000384"/>
    </source>
</evidence>
<evidence type="ECO:0000313" key="7">
    <source>
        <dbReference type="EMBL" id="GGU68736.1"/>
    </source>
</evidence>
<evidence type="ECO:0000256" key="3">
    <source>
        <dbReference type="PROSITE-ProRule" id="PRU01331"/>
    </source>
</evidence>
<dbReference type="PROSITE" id="PS51987">
    <property type="entry name" value="GS_CATALYTIC"/>
    <property type="match status" value="1"/>
</dbReference>
<dbReference type="Pfam" id="PF00120">
    <property type="entry name" value="Gln-synt_C"/>
    <property type="match status" value="1"/>
</dbReference>
<gene>
    <name evidence="7" type="primary">glnA4-1</name>
    <name evidence="7" type="ORF">GCM10010211_37660</name>
</gene>
<dbReference type="SUPFAM" id="SSF54368">
    <property type="entry name" value="Glutamine synthetase, N-terminal domain"/>
    <property type="match status" value="1"/>
</dbReference>
<evidence type="ECO:0000313" key="8">
    <source>
        <dbReference type="Proteomes" id="UP000654471"/>
    </source>
</evidence>
<sequence length="472" mass="49869">MSSANSGNGSDAPLATPPGQGRAASGHLTLEQLHHLIGSGRVDTVVLAVPDLQGRLKGKRYGARHFLDRVATGGADLCAYVLATDVDMTPADGFALTSWAAGYQDLAVTPALTTLRLTPWMSKTALVLGDAVDHEGNPIEVAPRQMLRRQLDRLARHGLDVKAGLECEFVVYQGTPEEAAECGYQGLRPLAMGNLDYALDHPPAADRFFRRLQAALAGAGLPVEAVKTESAPGQVEVTFPYGEALAACDGHLAFKHAVRAIGGRSGLTPTFMAAPTTGVGSGLHLHISLWKNRTNAINGADGALSALARHAIAGLLDALPQMAVLYAPNINSYKRYVPDSFAPTTASWGYDNRTCAIRVVGHGEGRHLEVRVPGADANPYLALAAAVAAINHGVDNALTPGPPETGNAYREGGPPLPSTLKQAQVALRNSSIVRDALGPDAVAHYAHLAQLEISHHQHIVTDAERHRWLTRA</sequence>
<comment type="caution">
    <text evidence="7">The sequence shown here is derived from an EMBL/GenBank/DDBJ whole genome shotgun (WGS) entry which is preliminary data.</text>
</comment>
<name>A0ABQ2V4Q8_9ACTN</name>
<dbReference type="Gene3D" id="3.10.20.70">
    <property type="entry name" value="Glutamine synthetase, N-terminal domain"/>
    <property type="match status" value="1"/>
</dbReference>
<reference evidence="8" key="1">
    <citation type="journal article" date="2019" name="Int. J. Syst. Evol. Microbiol.">
        <title>The Global Catalogue of Microorganisms (GCM) 10K type strain sequencing project: providing services to taxonomists for standard genome sequencing and annotation.</title>
        <authorList>
            <consortium name="The Broad Institute Genomics Platform"/>
            <consortium name="The Broad Institute Genome Sequencing Center for Infectious Disease"/>
            <person name="Wu L."/>
            <person name="Ma J."/>
        </authorList>
    </citation>
    <scope>NUCLEOTIDE SEQUENCE [LARGE SCALE GENOMIC DNA]</scope>
    <source>
        <strain evidence="8">JCM 3399</strain>
    </source>
</reference>
<feature type="region of interest" description="Disordered" evidence="5">
    <location>
        <begin position="1"/>
        <end position="24"/>
    </location>
</feature>
<proteinExistence type="inferred from homology"/>
<dbReference type="PANTHER" id="PTHR43785:SF12">
    <property type="entry name" value="TYPE-1 GLUTAMINE SYNTHETASE 2"/>
    <property type="match status" value="1"/>
</dbReference>
<accession>A0ABQ2V4Q8</accession>
<dbReference type="EMBL" id="BMRP01000012">
    <property type="protein sequence ID" value="GGU68736.1"/>
    <property type="molecule type" value="Genomic_DNA"/>
</dbReference>
<evidence type="ECO:0000256" key="2">
    <source>
        <dbReference type="ARBA" id="ARBA00022598"/>
    </source>
</evidence>
<dbReference type="InterPro" id="IPR008146">
    <property type="entry name" value="Gln_synth_cat_dom"/>
</dbReference>
<keyword evidence="8" id="KW-1185">Reference proteome</keyword>
<dbReference type="RefSeq" id="WP_189301419.1">
    <property type="nucleotide sequence ID" value="NZ_BMRP01000012.1"/>
</dbReference>
<dbReference type="SMART" id="SM01230">
    <property type="entry name" value="Gln-synt_C"/>
    <property type="match status" value="1"/>
</dbReference>
<dbReference type="Proteomes" id="UP000654471">
    <property type="component" value="Unassembled WGS sequence"/>
</dbReference>
<evidence type="ECO:0000256" key="1">
    <source>
        <dbReference type="ARBA" id="ARBA00009897"/>
    </source>
</evidence>
<dbReference type="PANTHER" id="PTHR43785">
    <property type="entry name" value="GAMMA-GLUTAMYLPUTRESCINE SYNTHETASE"/>
    <property type="match status" value="1"/>
</dbReference>
<dbReference type="InterPro" id="IPR036651">
    <property type="entry name" value="Gln_synt_N_sf"/>
</dbReference>
<dbReference type="SUPFAM" id="SSF55931">
    <property type="entry name" value="Glutamine synthetase/guanido kinase"/>
    <property type="match status" value="1"/>
</dbReference>
<comment type="similarity">
    <text evidence="1 3 4">Belongs to the glutamine synthetase family.</text>
</comment>
<dbReference type="InterPro" id="IPR014746">
    <property type="entry name" value="Gln_synth/guanido_kin_cat_dom"/>
</dbReference>
<evidence type="ECO:0000256" key="5">
    <source>
        <dbReference type="SAM" id="MobiDB-lite"/>
    </source>
</evidence>
<keyword evidence="2" id="KW-0436">Ligase</keyword>
<protein>
    <submittedName>
        <fullName evidence="7">Glutamine synthetase</fullName>
    </submittedName>
</protein>
<evidence type="ECO:0000259" key="6">
    <source>
        <dbReference type="PROSITE" id="PS51987"/>
    </source>
</evidence>
<organism evidence="7 8">
    <name type="scientific">Streptomyces albospinus</name>
    <dbReference type="NCBI Taxonomy" id="285515"/>
    <lineage>
        <taxon>Bacteria</taxon>
        <taxon>Bacillati</taxon>
        <taxon>Actinomycetota</taxon>
        <taxon>Actinomycetes</taxon>
        <taxon>Kitasatosporales</taxon>
        <taxon>Streptomycetaceae</taxon>
        <taxon>Streptomyces</taxon>
    </lineage>
</organism>